<dbReference type="PANTHER" id="PTHR39192:SF1">
    <property type="entry name" value="IRON UPTAKE SYSTEM COMPONENT EFEO"/>
    <property type="match status" value="1"/>
</dbReference>
<organism evidence="2 3">
    <name type="scientific">Kribbella yunnanensis</name>
    <dbReference type="NCBI Taxonomy" id="190194"/>
    <lineage>
        <taxon>Bacteria</taxon>
        <taxon>Bacillati</taxon>
        <taxon>Actinomycetota</taxon>
        <taxon>Actinomycetes</taxon>
        <taxon>Propionibacteriales</taxon>
        <taxon>Kribbellaceae</taxon>
        <taxon>Kribbella</taxon>
    </lineage>
</organism>
<comment type="caution">
    <text evidence="2">The sequence shown here is derived from an EMBL/GenBank/DDBJ whole genome shotgun (WGS) entry which is preliminary data.</text>
</comment>
<feature type="signal peptide" evidence="1">
    <location>
        <begin position="1"/>
        <end position="17"/>
    </location>
</feature>
<dbReference type="InterPro" id="IPR050894">
    <property type="entry name" value="EfeM/EfeO_iron_uptake"/>
</dbReference>
<dbReference type="InterPro" id="IPR034981">
    <property type="entry name" value="Imelysin-like_EfeO/Algp7"/>
</dbReference>
<evidence type="ECO:0000313" key="3">
    <source>
        <dbReference type="Proteomes" id="UP001500280"/>
    </source>
</evidence>
<evidence type="ECO:0000313" key="2">
    <source>
        <dbReference type="EMBL" id="GAA1676386.1"/>
    </source>
</evidence>
<dbReference type="InterPro" id="IPR038352">
    <property type="entry name" value="Imelysin_sf"/>
</dbReference>
<dbReference type="Proteomes" id="UP001500280">
    <property type="component" value="Unassembled WGS sequence"/>
</dbReference>
<protein>
    <submittedName>
        <fullName evidence="2">EfeM/EfeO family lipoprotein</fullName>
    </submittedName>
</protein>
<evidence type="ECO:0000256" key="1">
    <source>
        <dbReference type="SAM" id="SignalP"/>
    </source>
</evidence>
<dbReference type="EMBL" id="BAAANF010000006">
    <property type="protein sequence ID" value="GAA1676386.1"/>
    <property type="molecule type" value="Genomic_DNA"/>
</dbReference>
<name>A0ABN2GT78_9ACTN</name>
<feature type="chain" id="PRO_5045941206" evidence="1">
    <location>
        <begin position="18"/>
        <end position="381"/>
    </location>
</feature>
<keyword evidence="3" id="KW-1185">Reference proteome</keyword>
<dbReference type="Gene3D" id="1.20.1420.20">
    <property type="entry name" value="M75 peptidase, HXXE motif"/>
    <property type="match status" value="1"/>
</dbReference>
<proteinExistence type="predicted"/>
<reference evidence="2 3" key="1">
    <citation type="journal article" date="2019" name="Int. J. Syst. Evol. Microbiol.">
        <title>The Global Catalogue of Microorganisms (GCM) 10K type strain sequencing project: providing services to taxonomists for standard genome sequencing and annotation.</title>
        <authorList>
            <consortium name="The Broad Institute Genomics Platform"/>
            <consortium name="The Broad Institute Genome Sequencing Center for Infectious Disease"/>
            <person name="Wu L."/>
            <person name="Ma J."/>
        </authorList>
    </citation>
    <scope>NUCLEOTIDE SEQUENCE [LARGE SCALE GENOMIC DNA]</scope>
    <source>
        <strain evidence="2 3">JCM 14307</strain>
    </source>
</reference>
<dbReference type="PANTHER" id="PTHR39192">
    <property type="entry name" value="IRON UPTAKE SYSTEM COMPONENT EFEO"/>
    <property type="match status" value="1"/>
</dbReference>
<keyword evidence="1" id="KW-0732">Signal</keyword>
<dbReference type="PROSITE" id="PS51257">
    <property type="entry name" value="PROKAR_LIPOPROTEIN"/>
    <property type="match status" value="1"/>
</dbReference>
<sequence>MRLGFVGALVVCLLAVAGCSGGGSGAGPLTVTVARGNCGGGWERPRGGLQTIQVSNAGTVTTEVDLIDPGTGGVYAEVEGLAPNTTRPLRVTLGRGSYAFRCFGEDTEAVTGPEIRITDGPPPVAAVLPVSGEDLAGAVRAYRGYVADGLVTLGREVGVLVGALRGGDLGASRAAWLTAHLAYERLGAAYDTFGDFGDKIDGLPDGLPGGVRDGGFVGLRRIEYGLWHGQSPASLVRVGVQLGSDVAGLRAEFPQERTDPNDLPLRAHEIMENALQFELTGQADQGSGTGLATVGANLDGTQAVLNALAPVMSKRYAGWSRVAPWIAKTRALAGTAKRPDGTWIAPTALDPRTHERLDAAVGQLVEELAPIAAIGDVRRTS</sequence>
<gene>
    <name evidence="2" type="ORF">GCM10009745_19520</name>
</gene>
<keyword evidence="2" id="KW-0449">Lipoprotein</keyword>
<accession>A0ABN2GT78</accession>
<dbReference type="CDD" id="cd14656">
    <property type="entry name" value="Imelysin-like_EfeO"/>
    <property type="match status" value="1"/>
</dbReference>